<dbReference type="EMBL" id="FO203526">
    <property type="protein sequence ID" value="CCO56714.1"/>
    <property type="molecule type" value="Genomic_DNA"/>
</dbReference>
<gene>
    <name evidence="1" type="ORF">VIBNI_A0524</name>
</gene>
<dbReference type="KEGG" id="vni:VIBNI_A0524"/>
<keyword evidence="2" id="KW-1185">Reference proteome</keyword>
<dbReference type="STRING" id="28173.VIBNI_A0524"/>
<name>U4K242_9VIBR</name>
<organism evidence="1 2">
    <name type="scientific">Vibrio nigripulchritudo</name>
    <dbReference type="NCBI Taxonomy" id="28173"/>
    <lineage>
        <taxon>Bacteria</taxon>
        <taxon>Pseudomonadati</taxon>
        <taxon>Pseudomonadota</taxon>
        <taxon>Gammaproteobacteria</taxon>
        <taxon>Vibrionales</taxon>
        <taxon>Vibrionaceae</taxon>
        <taxon>Vibrio</taxon>
    </lineage>
</organism>
<dbReference type="Pfam" id="PF12614">
    <property type="entry name" value="RRF_GI"/>
    <property type="match status" value="1"/>
</dbReference>
<sequence length="130" mass="14827">MNEEKLLIPLPSLIHRIGGDHAKVAKSLATKHQCEMKRVRRSRNWQVTGTPDNLSALLANIQSMGSDTYQFVIKKMNEKLSAYYEVHEPVEQQLHSLILQNPNITLSELMERTNCTLAEARLARFEADIV</sequence>
<evidence type="ECO:0000313" key="1">
    <source>
        <dbReference type="EMBL" id="CCO56714.1"/>
    </source>
</evidence>
<reference evidence="1 2" key="1">
    <citation type="journal article" date="2013" name="ISME J.">
        <title>Comparative genomics of pathogenic lineages of Vibrio nigripulchritudo identifies virulence-associated traits.</title>
        <authorList>
            <person name="Goudenege D."/>
            <person name="Labreuche Y."/>
            <person name="Krin E."/>
            <person name="Ansquer D."/>
            <person name="Mangenot S."/>
            <person name="Calteau A."/>
            <person name="Medigue C."/>
            <person name="Mazel D."/>
            <person name="Polz M.F."/>
            <person name="Le Roux F."/>
        </authorList>
    </citation>
    <scope>NUCLEOTIDE SEQUENCE [LARGE SCALE GENOMIC DNA]</scope>
    <source>
        <strain evidence="2">SnF1</strain>
    </source>
</reference>
<protein>
    <submittedName>
        <fullName evidence="1">Putative Ribosome recycling factor</fullName>
    </submittedName>
</protein>
<accession>U4K242</accession>
<proteinExistence type="predicted"/>
<dbReference type="PATRIC" id="fig|1260221.3.peg.498"/>
<dbReference type="InterPro" id="IPR022253">
    <property type="entry name" value="Ribosome_recyc_fac_bac"/>
</dbReference>
<dbReference type="Proteomes" id="UP000016895">
    <property type="component" value="Chromosome 1"/>
</dbReference>
<dbReference type="RefSeq" id="WP_022549826.1">
    <property type="nucleotide sequence ID" value="NC_022528.1"/>
</dbReference>
<evidence type="ECO:0000313" key="2">
    <source>
        <dbReference type="Proteomes" id="UP000016895"/>
    </source>
</evidence>
<dbReference type="AlphaFoldDB" id="U4K242"/>